<evidence type="ECO:0000313" key="2">
    <source>
        <dbReference type="EMBL" id="KDQ25155.1"/>
    </source>
</evidence>
<feature type="compositionally biased region" description="Basic and acidic residues" evidence="1">
    <location>
        <begin position="75"/>
        <end position="99"/>
    </location>
</feature>
<evidence type="ECO:0000313" key="3">
    <source>
        <dbReference type="Proteomes" id="UP000027073"/>
    </source>
</evidence>
<feature type="region of interest" description="Disordered" evidence="1">
    <location>
        <begin position="75"/>
        <end position="109"/>
    </location>
</feature>
<gene>
    <name evidence="2" type="ORF">PLEOSDRAFT_159811</name>
</gene>
<evidence type="ECO:0000256" key="1">
    <source>
        <dbReference type="SAM" id="MobiDB-lite"/>
    </source>
</evidence>
<protein>
    <submittedName>
        <fullName evidence="2">Uncharacterized protein</fullName>
    </submittedName>
</protein>
<dbReference type="Proteomes" id="UP000027073">
    <property type="component" value="Unassembled WGS sequence"/>
</dbReference>
<organism evidence="2 3">
    <name type="scientific">Pleurotus ostreatus (strain PC15)</name>
    <name type="common">Oyster mushroom</name>
    <dbReference type="NCBI Taxonomy" id="1137138"/>
    <lineage>
        <taxon>Eukaryota</taxon>
        <taxon>Fungi</taxon>
        <taxon>Dikarya</taxon>
        <taxon>Basidiomycota</taxon>
        <taxon>Agaricomycotina</taxon>
        <taxon>Agaricomycetes</taxon>
        <taxon>Agaricomycetidae</taxon>
        <taxon>Agaricales</taxon>
        <taxon>Pleurotineae</taxon>
        <taxon>Pleurotaceae</taxon>
        <taxon>Pleurotus</taxon>
    </lineage>
</organism>
<dbReference type="InParanoid" id="A0A067NDV7"/>
<sequence length="142" mass="16046">MDLILDELLGIRKAGADGLNCVFNASIQSKVYLDSRESGFRYPGHLETMGLPKAAATSTYKRLSINLSFQDVEDLRSNRSNPHSDNDIDHPRADVEELMHPNLEQRNGKMTGRNAARMENTRKEILVRSRALDRVKTGYVED</sequence>
<dbReference type="AlphaFoldDB" id="A0A067NDV7"/>
<reference evidence="3" key="1">
    <citation type="journal article" date="2014" name="Proc. Natl. Acad. Sci. U.S.A.">
        <title>Extensive sampling of basidiomycete genomes demonstrates inadequacy of the white-rot/brown-rot paradigm for wood decay fungi.</title>
        <authorList>
            <person name="Riley R."/>
            <person name="Salamov A.A."/>
            <person name="Brown D.W."/>
            <person name="Nagy L.G."/>
            <person name="Floudas D."/>
            <person name="Held B.W."/>
            <person name="Levasseur A."/>
            <person name="Lombard V."/>
            <person name="Morin E."/>
            <person name="Otillar R."/>
            <person name="Lindquist E.A."/>
            <person name="Sun H."/>
            <person name="LaButti K.M."/>
            <person name="Schmutz J."/>
            <person name="Jabbour D."/>
            <person name="Luo H."/>
            <person name="Baker S.E."/>
            <person name="Pisabarro A.G."/>
            <person name="Walton J.D."/>
            <person name="Blanchette R.A."/>
            <person name="Henrissat B."/>
            <person name="Martin F."/>
            <person name="Cullen D."/>
            <person name="Hibbett D.S."/>
            <person name="Grigoriev I.V."/>
        </authorList>
    </citation>
    <scope>NUCLEOTIDE SEQUENCE [LARGE SCALE GENOMIC DNA]</scope>
    <source>
        <strain evidence="3">PC15</strain>
    </source>
</reference>
<proteinExistence type="predicted"/>
<dbReference type="HOGENOM" id="CLU_1816594_0_0_1"/>
<dbReference type="EMBL" id="KL198010">
    <property type="protein sequence ID" value="KDQ25155.1"/>
    <property type="molecule type" value="Genomic_DNA"/>
</dbReference>
<dbReference type="VEuPathDB" id="FungiDB:PLEOSDRAFT_159811"/>
<name>A0A067NDV7_PLEO1</name>
<accession>A0A067NDV7</accession>